<keyword evidence="1" id="KW-1133">Transmembrane helix</keyword>
<accession>A0AAW2YIZ3</accession>
<feature type="transmembrane region" description="Helical" evidence="1">
    <location>
        <begin position="85"/>
        <end position="107"/>
    </location>
</feature>
<name>A0AAW2YIZ3_9EUKA</name>
<comment type="caution">
    <text evidence="2">The sequence shown here is derived from an EMBL/GenBank/DDBJ whole genome shotgun (WGS) entry which is preliminary data.</text>
</comment>
<feature type="non-terminal residue" evidence="2">
    <location>
        <position position="125"/>
    </location>
</feature>
<proteinExistence type="predicted"/>
<dbReference type="Proteomes" id="UP001431209">
    <property type="component" value="Unassembled WGS sequence"/>
</dbReference>
<dbReference type="AlphaFoldDB" id="A0AAW2YIZ3"/>
<evidence type="ECO:0000313" key="2">
    <source>
        <dbReference type="EMBL" id="KAL0476760.1"/>
    </source>
</evidence>
<feature type="transmembrane region" description="Helical" evidence="1">
    <location>
        <begin position="43"/>
        <end position="65"/>
    </location>
</feature>
<dbReference type="EMBL" id="JAOPGA020000090">
    <property type="protein sequence ID" value="KAL0476760.1"/>
    <property type="molecule type" value="Genomic_DNA"/>
</dbReference>
<keyword evidence="1" id="KW-0472">Membrane</keyword>
<protein>
    <submittedName>
        <fullName evidence="2">3 TM domain-containing transmembrane protein</fullName>
    </submittedName>
</protein>
<gene>
    <name evidence="2" type="ORF">AKO1_002787</name>
</gene>
<organism evidence="2 3">
    <name type="scientific">Acrasis kona</name>
    <dbReference type="NCBI Taxonomy" id="1008807"/>
    <lineage>
        <taxon>Eukaryota</taxon>
        <taxon>Discoba</taxon>
        <taxon>Heterolobosea</taxon>
        <taxon>Tetramitia</taxon>
        <taxon>Eutetramitia</taxon>
        <taxon>Acrasidae</taxon>
        <taxon>Acrasis</taxon>
    </lineage>
</organism>
<keyword evidence="1 2" id="KW-0812">Transmembrane</keyword>
<feature type="transmembrane region" description="Helical" evidence="1">
    <location>
        <begin position="6"/>
        <end position="31"/>
    </location>
</feature>
<evidence type="ECO:0000256" key="1">
    <source>
        <dbReference type="SAM" id="Phobius"/>
    </source>
</evidence>
<evidence type="ECO:0000313" key="3">
    <source>
        <dbReference type="Proteomes" id="UP001431209"/>
    </source>
</evidence>
<sequence length="125" mass="14397">MLLSTLLLASYISNVIFSLIILLFVAIVNNVIEVERPLLLRCLFIYINTVFLSSIVSCVLMLVGYMYCKKRPPGLSTVYRARKEILFIITLLHSVYYFIYFICDLLIPSRDYQTHFFGRAGISLA</sequence>
<keyword evidence="3" id="KW-1185">Reference proteome</keyword>
<reference evidence="2 3" key="1">
    <citation type="submission" date="2024-03" db="EMBL/GenBank/DDBJ databases">
        <title>The Acrasis kona genome and developmental transcriptomes reveal deep origins of eukaryotic multicellular pathways.</title>
        <authorList>
            <person name="Sheikh S."/>
            <person name="Fu C.-J."/>
            <person name="Brown M.W."/>
            <person name="Baldauf S.L."/>
        </authorList>
    </citation>
    <scope>NUCLEOTIDE SEQUENCE [LARGE SCALE GENOMIC DNA]</scope>
    <source>
        <strain evidence="2 3">ATCC MYA-3509</strain>
    </source>
</reference>